<dbReference type="Gene3D" id="3.30.300.20">
    <property type="match status" value="1"/>
</dbReference>
<reference evidence="2" key="1">
    <citation type="submission" date="2016-04" db="EMBL/GenBank/DDBJ databases">
        <authorList>
            <person name="Strapagiel D."/>
            <person name="Borowka P."/>
            <person name="Marciniak B."/>
            <person name="Bakula Z."/>
            <person name="Van Ingen J."/>
            <person name="Safianowska A."/>
            <person name="Dziadek J."/>
            <person name="Jagielski T."/>
        </authorList>
    </citation>
    <scope>NUCLEOTIDE SEQUENCE [LARGE SCALE GENOMIC DNA]</scope>
    <source>
        <strain evidence="2">1010001458</strain>
    </source>
</reference>
<dbReference type="AlphaFoldDB" id="A0A164C5H6"/>
<comment type="caution">
    <text evidence="1">The sequence shown here is derived from an EMBL/GenBank/DDBJ whole genome shotgun (WGS) entry which is preliminary data.</text>
</comment>
<sequence>MLRTIAATEGVLPVTSQDAKSSTALGRVIAATREAVTADRANGRVVFQASATAHDAVASTVSLGQYQVEVDEPPPLGGESKAPNPVEYYLASLLSCQIVTWRFWAEKLGIAVDDITAHAEGDLDVQGFFGFDDNVRSGFREVRLVISVTGPETPERYRELQQAVDQHCPVLDLTRNATPVTTRVQLT</sequence>
<organism evidence="1 2">
    <name type="scientific">Mycobacterium ostraviense</name>
    <dbReference type="NCBI Taxonomy" id="2738409"/>
    <lineage>
        <taxon>Bacteria</taxon>
        <taxon>Bacillati</taxon>
        <taxon>Actinomycetota</taxon>
        <taxon>Actinomycetes</taxon>
        <taxon>Mycobacteriales</taxon>
        <taxon>Mycobacteriaceae</taxon>
        <taxon>Mycobacterium</taxon>
    </lineage>
</organism>
<dbReference type="InterPro" id="IPR036102">
    <property type="entry name" value="OsmC/Ohrsf"/>
</dbReference>
<dbReference type="SUPFAM" id="SSF82784">
    <property type="entry name" value="OsmC-like"/>
    <property type="match status" value="1"/>
</dbReference>
<proteinExistence type="predicted"/>
<accession>A0A164C5H6</accession>
<keyword evidence="2" id="KW-1185">Reference proteome</keyword>
<dbReference type="EMBL" id="LWCI01000087">
    <property type="protein sequence ID" value="KZS64258.1"/>
    <property type="molecule type" value="Genomic_DNA"/>
</dbReference>
<dbReference type="PANTHER" id="PTHR35368:SF1">
    <property type="entry name" value="HYDROPEROXIDE REDUCTASE"/>
    <property type="match status" value="1"/>
</dbReference>
<dbReference type="Proteomes" id="UP000077342">
    <property type="component" value="Unassembled WGS sequence"/>
</dbReference>
<protein>
    <submittedName>
        <fullName evidence="1">Osmotically inducible protein OsmC</fullName>
    </submittedName>
</protein>
<dbReference type="PANTHER" id="PTHR35368">
    <property type="entry name" value="HYDROPEROXIDE REDUCTASE"/>
    <property type="match status" value="1"/>
</dbReference>
<name>A0A164C5H6_9MYCO</name>
<evidence type="ECO:0000313" key="1">
    <source>
        <dbReference type="EMBL" id="KZS64258.1"/>
    </source>
</evidence>
<gene>
    <name evidence="1" type="ORF">A4G28_07575</name>
</gene>
<dbReference type="Pfam" id="PF02566">
    <property type="entry name" value="OsmC"/>
    <property type="match status" value="1"/>
</dbReference>
<dbReference type="InterPro" id="IPR003718">
    <property type="entry name" value="OsmC/Ohr_fam"/>
</dbReference>
<evidence type="ECO:0000313" key="2">
    <source>
        <dbReference type="Proteomes" id="UP000077342"/>
    </source>
</evidence>
<dbReference type="InterPro" id="IPR015946">
    <property type="entry name" value="KH_dom-like_a/b"/>
</dbReference>
<dbReference type="InterPro" id="IPR052924">
    <property type="entry name" value="OsmC/Ohr_hydroprdx_reductase"/>
</dbReference>